<dbReference type="Proteomes" id="UP000887566">
    <property type="component" value="Unplaced"/>
</dbReference>
<evidence type="ECO:0000313" key="2">
    <source>
        <dbReference type="Proteomes" id="UP000887566"/>
    </source>
</evidence>
<proteinExistence type="predicted"/>
<dbReference type="WBParaSite" id="PSAMB.scaffold430size51594.g5661.t1">
    <property type="protein sequence ID" value="PSAMB.scaffold430size51594.g5661.t1"/>
    <property type="gene ID" value="PSAMB.scaffold430size51594.g5661"/>
</dbReference>
<feature type="chain" id="PRO_5037754951" evidence="1">
    <location>
        <begin position="23"/>
        <end position="93"/>
    </location>
</feature>
<name>A0A914WMQ0_9BILA</name>
<keyword evidence="2" id="KW-1185">Reference proteome</keyword>
<sequence>MTFLSLTTVVCVLLSLTIIVDSTAVKQWKHPAAAWRHPTAWRGWLSSSGPSRMMSRLLAVKEIEGKRSQRMALDNMIAMIGNLDEMPKPSQAE</sequence>
<accession>A0A914WMQ0</accession>
<keyword evidence="1" id="KW-0732">Signal</keyword>
<evidence type="ECO:0000256" key="1">
    <source>
        <dbReference type="SAM" id="SignalP"/>
    </source>
</evidence>
<feature type="signal peptide" evidence="1">
    <location>
        <begin position="1"/>
        <end position="22"/>
    </location>
</feature>
<evidence type="ECO:0000313" key="3">
    <source>
        <dbReference type="WBParaSite" id="PSAMB.scaffold430size51594.g5661.t1"/>
    </source>
</evidence>
<reference evidence="3" key="1">
    <citation type="submission" date="2022-11" db="UniProtKB">
        <authorList>
            <consortium name="WormBaseParasite"/>
        </authorList>
    </citation>
    <scope>IDENTIFICATION</scope>
</reference>
<organism evidence="2 3">
    <name type="scientific">Plectus sambesii</name>
    <dbReference type="NCBI Taxonomy" id="2011161"/>
    <lineage>
        <taxon>Eukaryota</taxon>
        <taxon>Metazoa</taxon>
        <taxon>Ecdysozoa</taxon>
        <taxon>Nematoda</taxon>
        <taxon>Chromadorea</taxon>
        <taxon>Plectida</taxon>
        <taxon>Plectina</taxon>
        <taxon>Plectoidea</taxon>
        <taxon>Plectidae</taxon>
        <taxon>Plectus</taxon>
    </lineage>
</organism>
<dbReference type="AlphaFoldDB" id="A0A914WMQ0"/>
<protein>
    <submittedName>
        <fullName evidence="3">Uncharacterized protein</fullName>
    </submittedName>
</protein>